<keyword evidence="7" id="KW-0175">Coiled coil</keyword>
<dbReference type="PANTHER" id="PTHR46600:SF1">
    <property type="entry name" value="THAP DOMAIN-CONTAINING PROTEIN 1"/>
    <property type="match status" value="1"/>
</dbReference>
<evidence type="ECO:0000313" key="15">
    <source>
        <dbReference type="Proteomes" id="UP001231518"/>
    </source>
</evidence>
<evidence type="ECO:0000256" key="4">
    <source>
        <dbReference type="ARBA" id="ARBA00022771"/>
    </source>
</evidence>
<dbReference type="PANTHER" id="PTHR46600">
    <property type="entry name" value="THAP DOMAIN-CONTAINING"/>
    <property type="match status" value="1"/>
</dbReference>
<evidence type="ECO:0000256" key="2">
    <source>
        <dbReference type="ARBA" id="ARBA00006177"/>
    </source>
</evidence>
<evidence type="ECO:0000256" key="9">
    <source>
        <dbReference type="ARBA" id="ARBA00023163"/>
    </source>
</evidence>
<keyword evidence="10" id="KW-0539">Nucleus</keyword>
<accession>A0AAD8DKA8</accession>
<evidence type="ECO:0000256" key="1">
    <source>
        <dbReference type="ARBA" id="ARBA00004642"/>
    </source>
</evidence>
<dbReference type="EMBL" id="JARGEI010000032">
    <property type="protein sequence ID" value="KAJ8703991.1"/>
    <property type="molecule type" value="Genomic_DNA"/>
</dbReference>
<evidence type="ECO:0000259" key="13">
    <source>
        <dbReference type="PROSITE" id="PS50950"/>
    </source>
</evidence>
<dbReference type="Proteomes" id="UP001231518">
    <property type="component" value="Chromosome 31"/>
</dbReference>
<keyword evidence="15" id="KW-1185">Reference proteome</keyword>
<name>A0AAD8DKA8_MYTSE</name>
<evidence type="ECO:0000256" key="11">
    <source>
        <dbReference type="ARBA" id="ARBA00023306"/>
    </source>
</evidence>
<evidence type="ECO:0000256" key="10">
    <source>
        <dbReference type="ARBA" id="ARBA00023242"/>
    </source>
</evidence>
<feature type="domain" description="THAP-type" evidence="13">
    <location>
        <begin position="1"/>
        <end position="79"/>
    </location>
</feature>
<keyword evidence="6" id="KW-0805">Transcription regulation</keyword>
<evidence type="ECO:0000256" key="6">
    <source>
        <dbReference type="ARBA" id="ARBA00023015"/>
    </source>
</evidence>
<dbReference type="PROSITE" id="PS50950">
    <property type="entry name" value="ZF_THAP"/>
    <property type="match status" value="1"/>
</dbReference>
<dbReference type="GO" id="GO:0008270">
    <property type="term" value="F:zinc ion binding"/>
    <property type="evidence" value="ECO:0007669"/>
    <property type="project" value="UniProtKB-KW"/>
</dbReference>
<protein>
    <recommendedName>
        <fullName evidence="13">THAP-type domain-containing protein</fullName>
    </recommendedName>
</protein>
<gene>
    <name evidence="14" type="ORF">PYW07_013285</name>
</gene>
<keyword evidence="5" id="KW-0862">Zinc</keyword>
<organism evidence="14 15">
    <name type="scientific">Mythimna separata</name>
    <name type="common">Oriental armyworm</name>
    <name type="synonym">Pseudaletia separata</name>
    <dbReference type="NCBI Taxonomy" id="271217"/>
    <lineage>
        <taxon>Eukaryota</taxon>
        <taxon>Metazoa</taxon>
        <taxon>Ecdysozoa</taxon>
        <taxon>Arthropoda</taxon>
        <taxon>Hexapoda</taxon>
        <taxon>Insecta</taxon>
        <taxon>Pterygota</taxon>
        <taxon>Neoptera</taxon>
        <taxon>Endopterygota</taxon>
        <taxon>Lepidoptera</taxon>
        <taxon>Glossata</taxon>
        <taxon>Ditrysia</taxon>
        <taxon>Noctuoidea</taxon>
        <taxon>Noctuidae</taxon>
        <taxon>Noctuinae</taxon>
        <taxon>Hadenini</taxon>
        <taxon>Mythimna</taxon>
    </lineage>
</organism>
<keyword evidence="11" id="KW-0131">Cell cycle</keyword>
<evidence type="ECO:0000313" key="14">
    <source>
        <dbReference type="EMBL" id="KAJ8703991.1"/>
    </source>
</evidence>
<dbReference type="InterPro" id="IPR006612">
    <property type="entry name" value="THAP_Znf"/>
</dbReference>
<reference evidence="14" key="1">
    <citation type="submission" date="2023-03" db="EMBL/GenBank/DDBJ databases">
        <title>Chromosome-level genomes of two armyworms, Mythimna separata and Mythimna loreyi, provide insights into the biosynthesis and reception of sex pheromones.</title>
        <authorList>
            <person name="Zhao H."/>
        </authorList>
    </citation>
    <scope>NUCLEOTIDE SEQUENCE</scope>
    <source>
        <strain evidence="14">BeijingLab</strain>
        <tissue evidence="14">Pupa</tissue>
    </source>
</reference>
<evidence type="ECO:0000256" key="8">
    <source>
        <dbReference type="ARBA" id="ARBA00023125"/>
    </source>
</evidence>
<keyword evidence="4 12" id="KW-0863">Zinc-finger</keyword>
<dbReference type="SMART" id="SM00980">
    <property type="entry name" value="THAP"/>
    <property type="match status" value="1"/>
</dbReference>
<evidence type="ECO:0000256" key="5">
    <source>
        <dbReference type="ARBA" id="ARBA00022833"/>
    </source>
</evidence>
<comment type="similarity">
    <text evidence="2">Belongs to the THAP1 family.</text>
</comment>
<dbReference type="InterPro" id="IPR038441">
    <property type="entry name" value="THAP_Znf_sf"/>
</dbReference>
<keyword evidence="3" id="KW-0479">Metal-binding</keyword>
<dbReference type="GO" id="GO:0005654">
    <property type="term" value="C:nucleoplasm"/>
    <property type="evidence" value="ECO:0007669"/>
    <property type="project" value="UniProtKB-SubCell"/>
</dbReference>
<dbReference type="Gene3D" id="6.20.210.20">
    <property type="entry name" value="THAP domain"/>
    <property type="match status" value="1"/>
</dbReference>
<dbReference type="SMART" id="SM00692">
    <property type="entry name" value="DM3"/>
    <property type="match status" value="1"/>
</dbReference>
<dbReference type="InterPro" id="IPR026516">
    <property type="entry name" value="THAP1/10"/>
</dbReference>
<dbReference type="AlphaFoldDB" id="A0AAD8DKA8"/>
<keyword evidence="9" id="KW-0804">Transcription</keyword>
<evidence type="ECO:0000256" key="12">
    <source>
        <dbReference type="PROSITE-ProRule" id="PRU00309"/>
    </source>
</evidence>
<proteinExistence type="inferred from homology"/>
<dbReference type="SUPFAM" id="SSF57716">
    <property type="entry name" value="Glucocorticoid receptor-like (DNA-binding domain)"/>
    <property type="match status" value="1"/>
</dbReference>
<keyword evidence="8 12" id="KW-0238">DNA-binding</keyword>
<comment type="caution">
    <text evidence="14">The sequence shown here is derived from an EMBL/GenBank/DDBJ whole genome shotgun (WGS) entry which is preliminary data.</text>
</comment>
<comment type="subcellular location">
    <subcellularLocation>
        <location evidence="1">Nucleus</location>
        <location evidence="1">Nucleoplasm</location>
    </subcellularLocation>
</comment>
<dbReference type="Pfam" id="PF05485">
    <property type="entry name" value="THAP"/>
    <property type="match status" value="1"/>
</dbReference>
<sequence length="159" mass="17927">MVKTCCVYTCTSESYSGCGISFHSFPKNDEMRLKWLSSIHVKQKITKNSVVCSRHFEPSCFHTANSRQLLKPNAIPTISPSPQKVLKNYHQHKLMNQEPRLKPTASICFSTPNTCENSSELAKLLLQDATTRKPVKSQYEDTVMPSRSSYSAIPVKVCL</sequence>
<dbReference type="GO" id="GO:0043565">
    <property type="term" value="F:sequence-specific DNA binding"/>
    <property type="evidence" value="ECO:0007669"/>
    <property type="project" value="InterPro"/>
</dbReference>
<evidence type="ECO:0000256" key="3">
    <source>
        <dbReference type="ARBA" id="ARBA00022723"/>
    </source>
</evidence>
<evidence type="ECO:0000256" key="7">
    <source>
        <dbReference type="ARBA" id="ARBA00023054"/>
    </source>
</evidence>